<gene>
    <name evidence="1" type="ORF">SAMN04490248_10184</name>
</gene>
<dbReference type="STRING" id="569882.SAMN04490248_10184"/>
<name>A0A1H8LCG7_9RHOB</name>
<dbReference type="Gene3D" id="3.40.50.1240">
    <property type="entry name" value="Phosphoglycerate mutase-like"/>
    <property type="match status" value="1"/>
</dbReference>
<accession>A0A1H8LCG7</accession>
<dbReference type="GO" id="GO:0016791">
    <property type="term" value="F:phosphatase activity"/>
    <property type="evidence" value="ECO:0007669"/>
    <property type="project" value="TreeGrafter"/>
</dbReference>
<sequence>MTRLHLIRHGPTHAKAMVGWSDLPADLSDEAALNRLHDCLPLDAVVVSSDLSRATDTADAIARSRQRLPHDPGLREINFGAWELRRFQEVEAEDPALIRAYWETPGDVRAPDGESWHDVTARVDAVIDRLIAEYRGHDVVVVAHFGVILTQIQRATGISAVEAFGHRIDNLSLTEVTHVGPGWRLGRVNHLA</sequence>
<evidence type="ECO:0000313" key="2">
    <source>
        <dbReference type="Proteomes" id="UP000198893"/>
    </source>
</evidence>
<dbReference type="AlphaFoldDB" id="A0A1H8LCG7"/>
<dbReference type="RefSeq" id="WP_093114655.1">
    <property type="nucleotide sequence ID" value="NZ_FODS01000001.1"/>
</dbReference>
<dbReference type="InterPro" id="IPR029033">
    <property type="entry name" value="His_PPase_superfam"/>
</dbReference>
<dbReference type="SMART" id="SM00855">
    <property type="entry name" value="PGAM"/>
    <property type="match status" value="1"/>
</dbReference>
<dbReference type="OrthoDB" id="8347407at2"/>
<dbReference type="CDD" id="cd07067">
    <property type="entry name" value="HP_PGM_like"/>
    <property type="match status" value="1"/>
</dbReference>
<dbReference type="InterPro" id="IPR050275">
    <property type="entry name" value="PGM_Phosphatase"/>
</dbReference>
<proteinExistence type="predicted"/>
<evidence type="ECO:0000313" key="1">
    <source>
        <dbReference type="EMBL" id="SEO02821.1"/>
    </source>
</evidence>
<dbReference type="InterPro" id="IPR013078">
    <property type="entry name" value="His_Pase_superF_clade-1"/>
</dbReference>
<dbReference type="EMBL" id="FODS01000001">
    <property type="protein sequence ID" value="SEO02821.1"/>
    <property type="molecule type" value="Genomic_DNA"/>
</dbReference>
<protein>
    <submittedName>
        <fullName evidence="1">Broad specificity phosphatase PhoE</fullName>
    </submittedName>
</protein>
<dbReference type="GO" id="GO:0005737">
    <property type="term" value="C:cytoplasm"/>
    <property type="evidence" value="ECO:0007669"/>
    <property type="project" value="TreeGrafter"/>
</dbReference>
<dbReference type="PANTHER" id="PTHR48100:SF59">
    <property type="entry name" value="ADENOSYLCOBALAMIN_ALPHA-RIBAZOLE PHOSPHATASE"/>
    <property type="match status" value="1"/>
</dbReference>
<dbReference type="Pfam" id="PF00300">
    <property type="entry name" value="His_Phos_1"/>
    <property type="match status" value="1"/>
</dbReference>
<dbReference type="SUPFAM" id="SSF53254">
    <property type="entry name" value="Phosphoglycerate mutase-like"/>
    <property type="match status" value="1"/>
</dbReference>
<dbReference type="Proteomes" id="UP000198893">
    <property type="component" value="Unassembled WGS sequence"/>
</dbReference>
<dbReference type="PANTHER" id="PTHR48100">
    <property type="entry name" value="BROAD-SPECIFICITY PHOSPHATASE YOR283W-RELATED"/>
    <property type="match status" value="1"/>
</dbReference>
<reference evidence="1 2" key="1">
    <citation type="submission" date="2016-10" db="EMBL/GenBank/DDBJ databases">
        <authorList>
            <person name="de Groot N.N."/>
        </authorList>
    </citation>
    <scope>NUCLEOTIDE SEQUENCE [LARGE SCALE GENOMIC DNA]</scope>
    <source>
        <strain evidence="1 2">DSM 27842</strain>
    </source>
</reference>
<keyword evidence="2" id="KW-1185">Reference proteome</keyword>
<organism evidence="1 2">
    <name type="scientific">Salinihabitans flavidus</name>
    <dbReference type="NCBI Taxonomy" id="569882"/>
    <lineage>
        <taxon>Bacteria</taxon>
        <taxon>Pseudomonadati</taxon>
        <taxon>Pseudomonadota</taxon>
        <taxon>Alphaproteobacteria</taxon>
        <taxon>Rhodobacterales</taxon>
        <taxon>Roseobacteraceae</taxon>
        <taxon>Salinihabitans</taxon>
    </lineage>
</organism>